<dbReference type="AlphaFoldDB" id="A0AAD4SZ60"/>
<accession>A0AAD4SZ60</accession>
<gene>
    <name evidence="1" type="ORF">MKW98_004169</name>
</gene>
<dbReference type="Proteomes" id="UP001202328">
    <property type="component" value="Unassembled WGS sequence"/>
</dbReference>
<reference evidence="1" key="1">
    <citation type="submission" date="2022-04" db="EMBL/GenBank/DDBJ databases">
        <title>A functionally conserved STORR gene fusion in Papaver species that diverged 16.8 million years ago.</title>
        <authorList>
            <person name="Catania T."/>
        </authorList>
    </citation>
    <scope>NUCLEOTIDE SEQUENCE</scope>
    <source>
        <strain evidence="1">S-188037</strain>
    </source>
</reference>
<evidence type="ECO:0000313" key="1">
    <source>
        <dbReference type="EMBL" id="KAI3930015.1"/>
    </source>
</evidence>
<organism evidence="1 2">
    <name type="scientific">Papaver atlanticum</name>
    <dbReference type="NCBI Taxonomy" id="357466"/>
    <lineage>
        <taxon>Eukaryota</taxon>
        <taxon>Viridiplantae</taxon>
        <taxon>Streptophyta</taxon>
        <taxon>Embryophyta</taxon>
        <taxon>Tracheophyta</taxon>
        <taxon>Spermatophyta</taxon>
        <taxon>Magnoliopsida</taxon>
        <taxon>Ranunculales</taxon>
        <taxon>Papaveraceae</taxon>
        <taxon>Papaveroideae</taxon>
        <taxon>Papaver</taxon>
    </lineage>
</organism>
<comment type="caution">
    <text evidence="1">The sequence shown here is derived from an EMBL/GenBank/DDBJ whole genome shotgun (WGS) entry which is preliminary data.</text>
</comment>
<name>A0AAD4SZ60_9MAGN</name>
<protein>
    <submittedName>
        <fullName evidence="1">Uncharacterized protein</fullName>
    </submittedName>
</protein>
<evidence type="ECO:0000313" key="2">
    <source>
        <dbReference type="Proteomes" id="UP001202328"/>
    </source>
</evidence>
<keyword evidence="2" id="KW-1185">Reference proteome</keyword>
<dbReference type="EMBL" id="JAJJMB010007553">
    <property type="protein sequence ID" value="KAI3930015.1"/>
    <property type="molecule type" value="Genomic_DNA"/>
</dbReference>
<sequence>MIRQITLLLSCTGLIWYERACDNIRRLLPTRVFLIRLAKVNHDTLVWLASSSSAFVLSHFSAARGSFV</sequence>
<proteinExistence type="predicted"/>